<proteinExistence type="predicted"/>
<dbReference type="STRING" id="247490.KSU1_C1092"/>
<evidence type="ECO:0000313" key="2">
    <source>
        <dbReference type="Proteomes" id="UP000002985"/>
    </source>
</evidence>
<evidence type="ECO:0000313" key="1">
    <source>
        <dbReference type="EMBL" id="GAB62688.1"/>
    </source>
</evidence>
<reference evidence="1 2" key="1">
    <citation type="journal article" date="2012" name="FEBS Lett.">
        <title>Anammox organism KSU-1 expresses a NirK-type copper-containing nitrite reductase instead of a NirS-type with cytochrome cd1.</title>
        <authorList>
            <person name="Hira D."/>
            <person name="Toh H."/>
            <person name="Migita C.T."/>
            <person name="Okubo H."/>
            <person name="Nishiyama T."/>
            <person name="Hattori M."/>
            <person name="Furukawa K."/>
            <person name="Fujii T."/>
        </authorList>
    </citation>
    <scope>NUCLEOTIDE SEQUENCE [LARGE SCALE GENOMIC DNA]</scope>
</reference>
<name>I3ILU3_9BACT</name>
<gene>
    <name evidence="1" type="ORF">KSU1_C1092</name>
</gene>
<sequence>MGFGLSETEAIIKQNNRPALRGCLMCGEQFHSPGPHIRRCAPCEEKIINAEKCGYSTYRMPVQYAVPNQAWRHVQCDEE</sequence>
<protein>
    <submittedName>
        <fullName evidence="1">Uncharacterized protein</fullName>
    </submittedName>
</protein>
<dbReference type="EMBL" id="BAFH01000003">
    <property type="protein sequence ID" value="GAB62688.1"/>
    <property type="molecule type" value="Genomic_DNA"/>
</dbReference>
<keyword evidence="2" id="KW-1185">Reference proteome</keyword>
<dbReference type="AlphaFoldDB" id="I3ILU3"/>
<organism evidence="1 2">
    <name type="scientific">Candidatus Jettenia caeni</name>
    <dbReference type="NCBI Taxonomy" id="247490"/>
    <lineage>
        <taxon>Bacteria</taxon>
        <taxon>Pseudomonadati</taxon>
        <taxon>Planctomycetota</taxon>
        <taxon>Candidatus Brocadiia</taxon>
        <taxon>Candidatus Brocadiales</taxon>
        <taxon>Candidatus Brocadiaceae</taxon>
        <taxon>Candidatus Jettenia</taxon>
    </lineage>
</organism>
<accession>I3ILU3</accession>
<dbReference type="OrthoDB" id="282039at2"/>
<comment type="caution">
    <text evidence="1">The sequence shown here is derived from an EMBL/GenBank/DDBJ whole genome shotgun (WGS) entry which is preliminary data.</text>
</comment>
<dbReference type="Proteomes" id="UP000002985">
    <property type="component" value="Unassembled WGS sequence"/>
</dbReference>